<dbReference type="PANTHER" id="PTHR43054">
    <property type="match status" value="1"/>
</dbReference>
<dbReference type="Pfam" id="PF01408">
    <property type="entry name" value="GFO_IDH_MocA"/>
    <property type="match status" value="1"/>
</dbReference>
<organism evidence="2 3">
    <name type="scientific">Lacticaseibacillus casei DSM 20011 = JCM 1134 = ATCC 393</name>
    <dbReference type="NCBI Taxonomy" id="1423732"/>
    <lineage>
        <taxon>Bacteria</taxon>
        <taxon>Bacillati</taxon>
        <taxon>Bacillota</taxon>
        <taxon>Bacilli</taxon>
        <taxon>Lactobacillales</taxon>
        <taxon>Lactobacillaceae</taxon>
        <taxon>Lacticaseibacillus</taxon>
    </lineage>
</organism>
<dbReference type="PANTHER" id="PTHR43054:SF1">
    <property type="entry name" value="SCYLLO-INOSITOL 2-DEHYDROGENASE (NADP(+)) IOLU"/>
    <property type="match status" value="1"/>
</dbReference>
<dbReference type="SUPFAM" id="SSF55347">
    <property type="entry name" value="Glyceraldehyde-3-phosphate dehydrogenase-like, C-terminal domain"/>
    <property type="match status" value="1"/>
</dbReference>
<reference evidence="2 3" key="1">
    <citation type="journal article" date="2013" name="PLoS ONE">
        <title>Genomic Adaptation of the Lactobacillus casei Group.</title>
        <authorList>
            <person name="Toh H."/>
            <person name="Oshima K."/>
            <person name="Nakano A."/>
            <person name="Takahata M."/>
            <person name="Murakami M."/>
            <person name="Takaki T."/>
            <person name="Nishiyama H."/>
            <person name="Igimi S."/>
            <person name="Hattori M."/>
            <person name="Morita H."/>
        </authorList>
    </citation>
    <scope>NUCLEOTIDE SEQUENCE [LARGE SCALE GENOMIC DNA]</scope>
    <source>
        <strain evidence="2 3">ATCC 393</strain>
    </source>
</reference>
<evidence type="ECO:0000259" key="1">
    <source>
        <dbReference type="Pfam" id="PF01408"/>
    </source>
</evidence>
<proteinExistence type="predicted"/>
<dbReference type="Proteomes" id="UP000015560">
    <property type="component" value="Chromosome"/>
</dbReference>
<dbReference type="GO" id="GO:0000166">
    <property type="term" value="F:nucleotide binding"/>
    <property type="evidence" value="ECO:0007669"/>
    <property type="project" value="InterPro"/>
</dbReference>
<name>A0AAD1ANP8_LACCA</name>
<dbReference type="AlphaFoldDB" id="A0AAD1ANP8"/>
<dbReference type="InterPro" id="IPR036291">
    <property type="entry name" value="NAD(P)-bd_dom_sf"/>
</dbReference>
<dbReference type="EMBL" id="AP012544">
    <property type="protein sequence ID" value="BAN74108.1"/>
    <property type="molecule type" value="Genomic_DNA"/>
</dbReference>
<dbReference type="InterPro" id="IPR000683">
    <property type="entry name" value="Gfo/Idh/MocA-like_OxRdtase_N"/>
</dbReference>
<evidence type="ECO:0000313" key="3">
    <source>
        <dbReference type="Proteomes" id="UP000015560"/>
    </source>
</evidence>
<dbReference type="Gene3D" id="3.40.50.720">
    <property type="entry name" value="NAD(P)-binding Rossmann-like Domain"/>
    <property type="match status" value="1"/>
</dbReference>
<evidence type="ECO:0000313" key="2">
    <source>
        <dbReference type="EMBL" id="BAN74108.1"/>
    </source>
</evidence>
<feature type="domain" description="Gfo/Idh/MocA-like oxidoreductase N-terminal" evidence="1">
    <location>
        <begin position="18"/>
        <end position="130"/>
    </location>
</feature>
<dbReference type="SUPFAM" id="SSF51735">
    <property type="entry name" value="NAD(P)-binding Rossmann-fold domains"/>
    <property type="match status" value="1"/>
</dbReference>
<gene>
    <name evidence="2" type="ORF">LBCZ_0940</name>
</gene>
<protein>
    <submittedName>
        <fullName evidence="2">Oxidoreductase</fullName>
    </submittedName>
</protein>
<sequence>MRLNAAVIMFEGGFAMLKLGVIGTGWITKQFVAAAKATNAFELTAVYSRHEESAQSFIDQTAPATAYTKMDDFLGSDVDVVYIASPNSLHASQALAALDADKHVIVEKPLVATAMEFEKLDEALRKKPQLYLFEAARHVYEHNFQVVNDFTHRQQIDGATLTYMKYSSKYDAFLAGKLPNVFNPEFAGGALMDLGIYLVYDAVAWFGVPDNAVYLPHFLKSGVDGDGVARLDYGDFSVTLIIGKTTNSSLPSEIYSGRQTLTMDNAAELETIKLDDQVLSTEKLDNPMEAEAAYFAKAITGQDRNAFDKAWQHAKEVHQVMSILRTSANLDF</sequence>
<accession>A0AAD1ANP8</accession>
<dbReference type="Gene3D" id="3.30.360.10">
    <property type="entry name" value="Dihydrodipicolinate Reductase, domain 2"/>
    <property type="match status" value="1"/>
</dbReference>